<dbReference type="PANTHER" id="PTHR43685">
    <property type="entry name" value="GLYCOSYLTRANSFERASE"/>
    <property type="match status" value="1"/>
</dbReference>
<dbReference type="Gene3D" id="3.90.550.10">
    <property type="entry name" value="Spore Coat Polysaccharide Biosynthesis Protein SpsA, Chain A"/>
    <property type="match status" value="1"/>
</dbReference>
<evidence type="ECO:0000259" key="4">
    <source>
        <dbReference type="Pfam" id="PF00535"/>
    </source>
</evidence>
<keyword evidence="6" id="KW-1185">Reference proteome</keyword>
<evidence type="ECO:0000313" key="6">
    <source>
        <dbReference type="Proteomes" id="UP000198122"/>
    </source>
</evidence>
<feature type="domain" description="Glycosyltransferase 2-like" evidence="4">
    <location>
        <begin position="219"/>
        <end position="329"/>
    </location>
</feature>
<dbReference type="EMBL" id="FYEZ01000001">
    <property type="protein sequence ID" value="SNC65377.1"/>
    <property type="molecule type" value="Genomic_DNA"/>
</dbReference>
<organism evidence="5 6">
    <name type="scientific">Kytococcus aerolatus</name>
    <dbReference type="NCBI Taxonomy" id="592308"/>
    <lineage>
        <taxon>Bacteria</taxon>
        <taxon>Bacillati</taxon>
        <taxon>Actinomycetota</taxon>
        <taxon>Actinomycetes</taxon>
        <taxon>Micrococcales</taxon>
        <taxon>Kytococcaceae</taxon>
        <taxon>Kytococcus</taxon>
    </lineage>
</organism>
<gene>
    <name evidence="5" type="ORF">SAMN05445756_1313</name>
</gene>
<name>A0A212TH43_9MICO</name>
<reference evidence="5 6" key="1">
    <citation type="submission" date="2017-06" db="EMBL/GenBank/DDBJ databases">
        <authorList>
            <person name="Kim H.J."/>
            <person name="Triplett B.A."/>
        </authorList>
    </citation>
    <scope>NUCLEOTIDE SEQUENCE [LARGE SCALE GENOMIC DNA]</scope>
    <source>
        <strain evidence="5 6">DSM 22179</strain>
    </source>
</reference>
<dbReference type="CDD" id="cd00761">
    <property type="entry name" value="Glyco_tranf_GTA_type"/>
    <property type="match status" value="1"/>
</dbReference>
<dbReference type="GO" id="GO:0016757">
    <property type="term" value="F:glycosyltransferase activity"/>
    <property type="evidence" value="ECO:0007669"/>
    <property type="project" value="UniProtKB-KW"/>
</dbReference>
<accession>A0A212TH43</accession>
<sequence>MGGPALHAWLATVETEPIALLTTALRTEDVVLEEAMARAATHGAMSMDELAQHVVRAATLAEVLAPTAAGPASSRVRERQRRREVGLVACVAGYWCARSDRPGSPERGLRLLEAVLEAHHPRLVPRKMRSIPVQQALLSGRVDLAREWVDLPGARPSIVHGARVDLEHLEPGDAWLERFNEPFTSSGCTPITLTGVGPTPFDRMEAATPRRVEEGPLVSVIMPCYRPDEGLFTSVRSILAQTWQPLEVIVLDDASGPGYAGLFERVAALDERIRVVHLAENGGSYLARNHGIALCRGEFVTVQDADDWSHPERIERHVRDLLEHPEAPANRSRAMRVREDLTHQWLGYPPHRLNASSLMVRREVFDTAGLFQAVRKGADSEYHFRLNALGTPVREVRAHVAVIRLSAGSLSRGDFRWHRNNPDRLLYRAVYAAWHRALVREAGGEGEPALRRAAVSGIEDPRTPPFPVPRAWNRDLPSARGRHPGADEVVTHPWVLRGDFSQPRRADQVRELLAAGIRPVLWHQEAALPLTEKRQEVSEVVADLVVAEQLPYISSHEPTRAENLVVLDAGVASREVGVVRADAVWVDADRLLEDPDPTFPTDLTAVPAQLGAALGVEPRWVTRHRPGECAVEGAVPVPWGAPS</sequence>
<dbReference type="SUPFAM" id="SSF53448">
    <property type="entry name" value="Nucleotide-diphospho-sugar transferases"/>
    <property type="match status" value="1"/>
</dbReference>
<evidence type="ECO:0000256" key="2">
    <source>
        <dbReference type="ARBA" id="ARBA00022676"/>
    </source>
</evidence>
<protein>
    <submittedName>
        <fullName evidence="5">Glycosyltransferase involved in cell wall bisynthesis</fullName>
    </submittedName>
</protein>
<dbReference type="PANTHER" id="PTHR43685:SF5">
    <property type="entry name" value="GLYCOSYLTRANSFERASE EPSE-RELATED"/>
    <property type="match status" value="1"/>
</dbReference>
<evidence type="ECO:0000256" key="3">
    <source>
        <dbReference type="ARBA" id="ARBA00022679"/>
    </source>
</evidence>
<dbReference type="Proteomes" id="UP000198122">
    <property type="component" value="Unassembled WGS sequence"/>
</dbReference>
<dbReference type="AlphaFoldDB" id="A0A212TH43"/>
<keyword evidence="2" id="KW-0328">Glycosyltransferase</keyword>
<dbReference type="Pfam" id="PF00535">
    <property type="entry name" value="Glycos_transf_2"/>
    <property type="match status" value="1"/>
</dbReference>
<dbReference type="InterPro" id="IPR001173">
    <property type="entry name" value="Glyco_trans_2-like"/>
</dbReference>
<dbReference type="InterPro" id="IPR050834">
    <property type="entry name" value="Glycosyltransf_2"/>
</dbReference>
<comment type="similarity">
    <text evidence="1">Belongs to the glycosyltransferase 2 family.</text>
</comment>
<evidence type="ECO:0000256" key="1">
    <source>
        <dbReference type="ARBA" id="ARBA00006739"/>
    </source>
</evidence>
<evidence type="ECO:0000313" key="5">
    <source>
        <dbReference type="EMBL" id="SNC65377.1"/>
    </source>
</evidence>
<dbReference type="InterPro" id="IPR029044">
    <property type="entry name" value="Nucleotide-diphossugar_trans"/>
</dbReference>
<keyword evidence="3 5" id="KW-0808">Transferase</keyword>
<proteinExistence type="inferred from homology"/>